<dbReference type="AlphaFoldDB" id="A0AB39W6R5"/>
<evidence type="ECO:0000313" key="1">
    <source>
        <dbReference type="EMBL" id="XDU97280.1"/>
    </source>
</evidence>
<organism evidence="1">
    <name type="scientific">Flavobacterium sp. WC2416</name>
    <dbReference type="NCBI Taxonomy" id="3234141"/>
    <lineage>
        <taxon>Bacteria</taxon>
        <taxon>Pseudomonadati</taxon>
        <taxon>Bacteroidota</taxon>
        <taxon>Flavobacteriia</taxon>
        <taxon>Flavobacteriales</taxon>
        <taxon>Flavobacteriaceae</taxon>
        <taxon>Flavobacterium</taxon>
    </lineage>
</organism>
<proteinExistence type="predicted"/>
<accession>A0AB39W6R5</accession>
<gene>
    <name evidence="1" type="ORF">AB3G39_08825</name>
</gene>
<dbReference type="Gene3D" id="1.10.1470.10">
    <property type="entry name" value="YjbJ"/>
    <property type="match status" value="1"/>
</dbReference>
<name>A0AB39W6R5_9FLAO</name>
<dbReference type="SUPFAM" id="SSF69047">
    <property type="entry name" value="Hypothetical protein YjbJ"/>
    <property type="match status" value="1"/>
</dbReference>
<dbReference type="InterPro" id="IPR036629">
    <property type="entry name" value="YjbJ_sf"/>
</dbReference>
<reference evidence="1" key="1">
    <citation type="submission" date="2024-07" db="EMBL/GenBank/DDBJ databases">
        <authorList>
            <person name="Biller S.J."/>
        </authorList>
    </citation>
    <scope>NUCLEOTIDE SEQUENCE</scope>
    <source>
        <strain evidence="1">WC2416</strain>
    </source>
</reference>
<protein>
    <recommendedName>
        <fullName evidence="2">General stress protein CsbD</fullName>
    </recommendedName>
</protein>
<evidence type="ECO:0008006" key="2">
    <source>
        <dbReference type="Google" id="ProtNLM"/>
    </source>
</evidence>
<sequence>MKNKSEKIKETWEVQKAKLKEKFAGLTDTDFLFLEGKENEMIEKLKLKLGKTEVEIYQILNSI</sequence>
<dbReference type="EMBL" id="CP165626">
    <property type="protein sequence ID" value="XDU97280.1"/>
    <property type="molecule type" value="Genomic_DNA"/>
</dbReference>
<dbReference type="RefSeq" id="WP_367770541.1">
    <property type="nucleotide sequence ID" value="NZ_CP165626.1"/>
</dbReference>